<evidence type="ECO:0000313" key="5">
    <source>
        <dbReference type="EMBL" id="BBG29179.1"/>
    </source>
</evidence>
<accession>A0A348HC27</accession>
<dbReference type="OrthoDB" id="9807069at2"/>
<evidence type="ECO:0000259" key="4">
    <source>
        <dbReference type="PROSITE" id="PS51118"/>
    </source>
</evidence>
<dbReference type="Pfam" id="PF01638">
    <property type="entry name" value="HxlR"/>
    <property type="match status" value="1"/>
</dbReference>
<evidence type="ECO:0000256" key="3">
    <source>
        <dbReference type="ARBA" id="ARBA00023163"/>
    </source>
</evidence>
<reference evidence="5 6" key="1">
    <citation type="submission" date="2018-09" db="EMBL/GenBank/DDBJ databases">
        <title>Zymobacter palmae IAM14233 (=T109) whole genome analysis.</title>
        <authorList>
            <person name="Yanase H."/>
        </authorList>
    </citation>
    <scope>NUCLEOTIDE SEQUENCE [LARGE SCALE GENOMIC DNA]</scope>
    <source>
        <strain evidence="5 6">IAM14233</strain>
    </source>
</reference>
<dbReference type="SUPFAM" id="SSF46785">
    <property type="entry name" value="Winged helix' DNA-binding domain"/>
    <property type="match status" value="1"/>
</dbReference>
<dbReference type="Gene3D" id="1.10.10.10">
    <property type="entry name" value="Winged helix-like DNA-binding domain superfamily/Winged helix DNA-binding domain"/>
    <property type="match status" value="1"/>
</dbReference>
<dbReference type="EMBL" id="AP018933">
    <property type="protein sequence ID" value="BBG29179.1"/>
    <property type="molecule type" value="Genomic_DNA"/>
</dbReference>
<dbReference type="PANTHER" id="PTHR33204:SF17">
    <property type="entry name" value="TRANSCRIPTIONAL REGULATORY PROTEIN"/>
    <property type="match status" value="1"/>
</dbReference>
<sequence>MKVNDLSTMPCPIARALGCVGEWWSLLIIRDAIQGIARFDELEKSLGISSSMLARRLVQLVDQGLLEKHPYQQRPVRYEYRLTEKGRALYPILLMLFDWGERYASPDGSHEITMVNRADHRPIEPIVVDRRTLTPLAFETTFVVPGPDAQPPMISRIERIQAYWQACYPAPDESVEEE</sequence>
<dbReference type="KEGG" id="zpl:ZBT109_0390"/>
<dbReference type="Proteomes" id="UP000267342">
    <property type="component" value="Chromosome"/>
</dbReference>
<evidence type="ECO:0000256" key="2">
    <source>
        <dbReference type="ARBA" id="ARBA00023125"/>
    </source>
</evidence>
<protein>
    <submittedName>
        <fullName evidence="5">Predicted transcriptional regulators</fullName>
    </submittedName>
</protein>
<name>A0A348HC27_9GAMM</name>
<feature type="domain" description="HTH hxlR-type" evidence="4">
    <location>
        <begin position="11"/>
        <end position="108"/>
    </location>
</feature>
<dbReference type="STRING" id="1123510.GCA_000620025_00598"/>
<dbReference type="InterPro" id="IPR002577">
    <property type="entry name" value="HTH_HxlR"/>
</dbReference>
<keyword evidence="1" id="KW-0805">Transcription regulation</keyword>
<organism evidence="5 6">
    <name type="scientific">Zymobacter palmae</name>
    <dbReference type="NCBI Taxonomy" id="33074"/>
    <lineage>
        <taxon>Bacteria</taxon>
        <taxon>Pseudomonadati</taxon>
        <taxon>Pseudomonadota</taxon>
        <taxon>Gammaproteobacteria</taxon>
        <taxon>Oceanospirillales</taxon>
        <taxon>Halomonadaceae</taxon>
        <taxon>Zymobacter group</taxon>
        <taxon>Zymobacter</taxon>
    </lineage>
</organism>
<proteinExistence type="predicted"/>
<dbReference type="InterPro" id="IPR036390">
    <property type="entry name" value="WH_DNA-bd_sf"/>
</dbReference>
<keyword evidence="6" id="KW-1185">Reference proteome</keyword>
<keyword evidence="2" id="KW-0238">DNA-binding</keyword>
<dbReference type="GO" id="GO:0003677">
    <property type="term" value="F:DNA binding"/>
    <property type="evidence" value="ECO:0007669"/>
    <property type="project" value="UniProtKB-KW"/>
</dbReference>
<dbReference type="PROSITE" id="PS51118">
    <property type="entry name" value="HTH_HXLR"/>
    <property type="match status" value="1"/>
</dbReference>
<gene>
    <name evidence="5" type="ORF">ZBT109_0390</name>
</gene>
<evidence type="ECO:0000256" key="1">
    <source>
        <dbReference type="ARBA" id="ARBA00023015"/>
    </source>
</evidence>
<dbReference type="InterPro" id="IPR036388">
    <property type="entry name" value="WH-like_DNA-bd_sf"/>
</dbReference>
<keyword evidence="3" id="KW-0804">Transcription</keyword>
<dbReference type="PANTHER" id="PTHR33204">
    <property type="entry name" value="TRANSCRIPTIONAL REGULATOR, MARR FAMILY"/>
    <property type="match status" value="1"/>
</dbReference>
<dbReference type="AlphaFoldDB" id="A0A348HC27"/>
<evidence type="ECO:0000313" key="6">
    <source>
        <dbReference type="Proteomes" id="UP000267342"/>
    </source>
</evidence>